<name>A0A379FZ58_9GAMM</name>
<evidence type="ECO:0000259" key="1">
    <source>
        <dbReference type="Pfam" id="PF02510"/>
    </source>
</evidence>
<accession>A0A379FZ58</accession>
<dbReference type="Pfam" id="PF02510">
    <property type="entry name" value="SPAN"/>
    <property type="match status" value="1"/>
</dbReference>
<dbReference type="Proteomes" id="UP000255129">
    <property type="component" value="Unassembled WGS sequence"/>
</dbReference>
<feature type="domain" description="Surface presentation of antigen" evidence="1">
    <location>
        <begin position="306"/>
        <end position="381"/>
    </location>
</feature>
<proteinExistence type="predicted"/>
<dbReference type="RefSeq" id="WP_006813898.1">
    <property type="nucleotide sequence ID" value="NZ_CABLCG010000037.1"/>
</dbReference>
<dbReference type="EMBL" id="UGUA01000002">
    <property type="protein sequence ID" value="SUC34050.1"/>
    <property type="molecule type" value="Genomic_DNA"/>
</dbReference>
<dbReference type="InterPro" id="IPR056746">
    <property type="entry name" value="SPAN_dom"/>
</dbReference>
<evidence type="ECO:0000313" key="2">
    <source>
        <dbReference type="EMBL" id="SUC34050.1"/>
    </source>
</evidence>
<protein>
    <recommendedName>
        <fullName evidence="1">Surface presentation of antigen domain-containing protein</fullName>
    </recommendedName>
</protein>
<reference evidence="2 3" key="1">
    <citation type="submission" date="2018-06" db="EMBL/GenBank/DDBJ databases">
        <authorList>
            <consortium name="Pathogen Informatics"/>
            <person name="Doyle S."/>
        </authorList>
    </citation>
    <scope>NUCLEOTIDE SEQUENCE [LARGE SCALE GENOMIC DNA]</scope>
    <source>
        <strain evidence="2 3">NCTC12026</strain>
    </source>
</reference>
<gene>
    <name evidence="2" type="ORF">NCTC12026_00379</name>
</gene>
<dbReference type="AlphaFoldDB" id="A0A379FZ58"/>
<sequence length="381" mass="42002">MSIIKSIPNESKFNSIAEGKNTSVGFNHQKYGQQHSAKKVAQAIVQKKMEQANSHKKNKNNVDEGGVPIMMALSANVQNIRSGSNIALFAQMTPANDQPTEFLMKTAATESPPISKDEEVIPLVNIMAIPLTTNQIFPLKLGANIPTYGHKTNSTSLIEQSWLATSLNQQTTFMDSSSPKSFENKKLSAITGPYLAGSENKASTQNNITQAKDALAIADKPQPSDAPQMQHFPDAKSFQLEQSEIIQPDQIDITKNIVAQVMAESSVRAPVTTPTPSTQSSADKAVQLAELMASGMSNDNHETVPARTLSYTFSHWKNTPSVSFTLANREEVVASTYSYEVQQALRDSQHLFHGEQKVVIRREEHEGQQRHQQQQQQNDEE</sequence>
<organism evidence="2 3">
    <name type="scientific">Providencia rustigianii</name>
    <dbReference type="NCBI Taxonomy" id="158850"/>
    <lineage>
        <taxon>Bacteria</taxon>
        <taxon>Pseudomonadati</taxon>
        <taxon>Pseudomonadota</taxon>
        <taxon>Gammaproteobacteria</taxon>
        <taxon>Enterobacterales</taxon>
        <taxon>Morganellaceae</taxon>
        <taxon>Providencia</taxon>
    </lineage>
</organism>
<evidence type="ECO:0000313" key="3">
    <source>
        <dbReference type="Proteomes" id="UP000255129"/>
    </source>
</evidence>
<dbReference type="OrthoDB" id="6467097at2"/>